<dbReference type="Proteomes" id="UP001243330">
    <property type="component" value="Unassembled WGS sequence"/>
</dbReference>
<dbReference type="AlphaFoldDB" id="A0AAD9A4F3"/>
<gene>
    <name evidence="1" type="ORF">CCHR01_17105</name>
</gene>
<proteinExistence type="predicted"/>
<comment type="caution">
    <text evidence="1">The sequence shown here is derived from an EMBL/GenBank/DDBJ whole genome shotgun (WGS) entry which is preliminary data.</text>
</comment>
<name>A0AAD9A4F3_9PEZI</name>
<organism evidence="1 2">
    <name type="scientific">Colletotrichum chrysophilum</name>
    <dbReference type="NCBI Taxonomy" id="1836956"/>
    <lineage>
        <taxon>Eukaryota</taxon>
        <taxon>Fungi</taxon>
        <taxon>Dikarya</taxon>
        <taxon>Ascomycota</taxon>
        <taxon>Pezizomycotina</taxon>
        <taxon>Sordariomycetes</taxon>
        <taxon>Hypocreomycetidae</taxon>
        <taxon>Glomerellales</taxon>
        <taxon>Glomerellaceae</taxon>
        <taxon>Colletotrichum</taxon>
        <taxon>Colletotrichum gloeosporioides species complex</taxon>
    </lineage>
</organism>
<reference evidence="1" key="1">
    <citation type="submission" date="2023-01" db="EMBL/GenBank/DDBJ databases">
        <title>Colletotrichum chrysophilum M932 genome sequence.</title>
        <authorList>
            <person name="Baroncelli R."/>
        </authorList>
    </citation>
    <scope>NUCLEOTIDE SEQUENCE</scope>
    <source>
        <strain evidence="1">M932</strain>
    </source>
</reference>
<accession>A0AAD9A4F3</accession>
<protein>
    <submittedName>
        <fullName evidence="1">Uncharacterized protein</fullName>
    </submittedName>
</protein>
<evidence type="ECO:0000313" key="1">
    <source>
        <dbReference type="EMBL" id="KAK1840280.1"/>
    </source>
</evidence>
<dbReference type="EMBL" id="JAQOWY010000576">
    <property type="protein sequence ID" value="KAK1840280.1"/>
    <property type="molecule type" value="Genomic_DNA"/>
</dbReference>
<evidence type="ECO:0000313" key="2">
    <source>
        <dbReference type="Proteomes" id="UP001243330"/>
    </source>
</evidence>
<keyword evidence="2" id="KW-1185">Reference proteome</keyword>
<sequence length="107" mass="11147">MLQIVASCLPSAQSLVDNNHISSTFQLFSTNTQERTTMQINKLFVAAIFGLATTVMAQEGKCTAKGECQENASGVKLLCTSGSCANKAGQACTRNGPGSSNVANCPK</sequence>